<reference evidence="3" key="2">
    <citation type="journal article" date="2022" name="Microbiol. Resour. Announc.">
        <title>Whole-Genome Sequence of Entomortierella parvispora E1425, a Mucoromycotan Fungus Associated with Burkholderiaceae-Related Endosymbiotic Bacteria.</title>
        <authorList>
            <person name="Herlambang A."/>
            <person name="Guo Y."/>
            <person name="Takashima Y."/>
            <person name="Narisawa K."/>
            <person name="Ohta H."/>
            <person name="Nishizawa T."/>
        </authorList>
    </citation>
    <scope>NUCLEOTIDE SEQUENCE</scope>
    <source>
        <strain evidence="3">E1425</strain>
    </source>
</reference>
<evidence type="ECO:0000313" key="3">
    <source>
        <dbReference type="EMBL" id="GJJ71640.1"/>
    </source>
</evidence>
<keyword evidence="4" id="KW-1185">Reference proteome</keyword>
<feature type="region of interest" description="Disordered" evidence="1">
    <location>
        <begin position="341"/>
        <end position="434"/>
    </location>
</feature>
<dbReference type="PANTHER" id="PTHR14030">
    <property type="entry name" value="MITOTIC CHECKPOINT SERINE/THREONINE-PROTEIN KINASE BUB1"/>
    <property type="match status" value="1"/>
</dbReference>
<dbReference type="EMBL" id="BQFW01000005">
    <property type="protein sequence ID" value="GJJ71640.1"/>
    <property type="molecule type" value="Genomic_DNA"/>
</dbReference>
<feature type="compositionally biased region" description="Basic and acidic residues" evidence="1">
    <location>
        <begin position="542"/>
        <end position="573"/>
    </location>
</feature>
<comment type="caution">
    <text evidence="3">The sequence shown here is derived from an EMBL/GenBank/DDBJ whole genome shotgun (WGS) entry which is preliminary data.</text>
</comment>
<name>A0A9P3H7R1_9FUNG</name>
<gene>
    <name evidence="3" type="ORF">EMPS_03990</name>
</gene>
<dbReference type="PROSITE" id="PS51489">
    <property type="entry name" value="BUB1_N"/>
    <property type="match status" value="1"/>
</dbReference>
<feature type="compositionally biased region" description="Polar residues" evidence="1">
    <location>
        <begin position="261"/>
        <end position="275"/>
    </location>
</feature>
<proteinExistence type="predicted"/>
<dbReference type="InterPro" id="IPR013212">
    <property type="entry name" value="Mad3/Bub1_I"/>
</dbReference>
<evidence type="ECO:0000256" key="1">
    <source>
        <dbReference type="SAM" id="MobiDB-lite"/>
    </source>
</evidence>
<feature type="compositionally biased region" description="Polar residues" evidence="1">
    <location>
        <begin position="228"/>
        <end position="241"/>
    </location>
</feature>
<feature type="domain" description="BUB1 N-terminal" evidence="2">
    <location>
        <begin position="53"/>
        <end position="213"/>
    </location>
</feature>
<reference evidence="3" key="1">
    <citation type="submission" date="2021-11" db="EMBL/GenBank/DDBJ databases">
        <authorList>
            <person name="Herlambang A."/>
            <person name="Guo Y."/>
            <person name="Takashima Y."/>
            <person name="Nishizawa T."/>
        </authorList>
    </citation>
    <scope>NUCLEOTIDE SEQUENCE</scope>
    <source>
        <strain evidence="3">E1425</strain>
    </source>
</reference>
<dbReference type="GO" id="GO:0004672">
    <property type="term" value="F:protein kinase activity"/>
    <property type="evidence" value="ECO:0007669"/>
    <property type="project" value="TreeGrafter"/>
</dbReference>
<dbReference type="GO" id="GO:0007094">
    <property type="term" value="P:mitotic spindle assembly checkpoint signaling"/>
    <property type="evidence" value="ECO:0007669"/>
    <property type="project" value="InterPro"/>
</dbReference>
<feature type="region of interest" description="Disordered" evidence="1">
    <location>
        <begin position="1"/>
        <end position="50"/>
    </location>
</feature>
<dbReference type="GO" id="GO:0005634">
    <property type="term" value="C:nucleus"/>
    <property type="evidence" value="ECO:0007669"/>
    <property type="project" value="TreeGrafter"/>
</dbReference>
<dbReference type="GO" id="GO:0032991">
    <property type="term" value="C:protein-containing complex"/>
    <property type="evidence" value="ECO:0007669"/>
    <property type="project" value="UniProtKB-ARBA"/>
</dbReference>
<dbReference type="InterPro" id="IPR015661">
    <property type="entry name" value="Bub1/Mad3"/>
</dbReference>
<feature type="compositionally biased region" description="Low complexity" evidence="1">
    <location>
        <begin position="242"/>
        <end position="260"/>
    </location>
</feature>
<sequence>MDPMNRGHRQGSDKEMSFDVNRHSPQPRQNDENEVVQPTPSDRAAPRESHRYYRDMLATRATRRSTDTLDVYTSYVSWIFRNDGHISGRPYLVQILKDAVDRFDGVDRFKNDPRYVRLYLSYGNYYGGSYHDILKKMESLGVGTEIAFFYEAFARCQVLSAEFDNARETLLRGLRRKAKPIKHMEKFYEEFEVTMKEYLHTRARKNEATVESGGHGEASTGARRPKQHTQGLLQSRTNRNVSQSSGAGSSRLGSLLSSSSRDQNQGRTQLANKENGSGKASKPEAKSCSAIPPTLSEQLQAVADWESRFPVKQEGDKWTRSLFDFNEIYQGGQEFQIEEIRARQPKYSVPPSRSNHRKGRLSTGQEKISGGFEESANPSDSHNSRDKGKGKAVVSSISDRESWQPEIPENPTEGYSREDKYNGIDSDEEDVVTSSEPTIHTAFAADRMNKLFSHDTNLSAEQIFGTSWGEDETEDLGRDELDNFTMAYSIPTKALANTAEYSIPSLGFSNAAELDGPPEQVGSDDEVDLTSITLAIQAMKRKSLDRGSQDYQDRSGKMRSRMEREMERQRFEADTGPSDITLDLRHQRQLLQERQRFEAEAGPSDITLDLRHQRQLLQERNQEHPDVNPGNQEGLSASSSTPRGIFQDDVGSSALDLNVSMLEDEAPPPALHTQDDTLW</sequence>
<dbReference type="Gene3D" id="1.25.40.430">
    <property type="match status" value="1"/>
</dbReference>
<dbReference type="AlphaFoldDB" id="A0A9P3H7R1"/>
<accession>A0A9P3H7R1</accession>
<organism evidence="3 4">
    <name type="scientific">Entomortierella parvispora</name>
    <dbReference type="NCBI Taxonomy" id="205924"/>
    <lineage>
        <taxon>Eukaryota</taxon>
        <taxon>Fungi</taxon>
        <taxon>Fungi incertae sedis</taxon>
        <taxon>Mucoromycota</taxon>
        <taxon>Mortierellomycotina</taxon>
        <taxon>Mortierellomycetes</taxon>
        <taxon>Mortierellales</taxon>
        <taxon>Mortierellaceae</taxon>
        <taxon>Entomortierella</taxon>
    </lineage>
</organism>
<feature type="region of interest" description="Disordered" evidence="1">
    <location>
        <begin position="204"/>
        <end position="292"/>
    </location>
</feature>
<dbReference type="Pfam" id="PF08311">
    <property type="entry name" value="Mad3_BUB1_I"/>
    <property type="match status" value="1"/>
</dbReference>
<dbReference type="GO" id="GO:0051754">
    <property type="term" value="P:meiotic sister chromatid cohesion, centromeric"/>
    <property type="evidence" value="ECO:0007669"/>
    <property type="project" value="TreeGrafter"/>
</dbReference>
<evidence type="ECO:0000313" key="4">
    <source>
        <dbReference type="Proteomes" id="UP000827284"/>
    </source>
</evidence>
<dbReference type="OrthoDB" id="248495at2759"/>
<feature type="region of interest" description="Disordered" evidence="1">
    <location>
        <begin position="621"/>
        <end position="651"/>
    </location>
</feature>
<evidence type="ECO:0000259" key="2">
    <source>
        <dbReference type="PROSITE" id="PS51489"/>
    </source>
</evidence>
<protein>
    <recommendedName>
        <fullName evidence="2">BUB1 N-terminal domain-containing protein</fullName>
    </recommendedName>
</protein>
<feature type="region of interest" description="Disordered" evidence="1">
    <location>
        <begin position="541"/>
        <end position="580"/>
    </location>
</feature>
<dbReference type="PANTHER" id="PTHR14030:SF4">
    <property type="entry name" value="BUB1 KINASE, ISOFORM A-RELATED"/>
    <property type="match status" value="1"/>
</dbReference>
<feature type="compositionally biased region" description="Polar residues" evidence="1">
    <location>
        <begin position="629"/>
        <end position="642"/>
    </location>
</feature>
<dbReference type="Proteomes" id="UP000827284">
    <property type="component" value="Unassembled WGS sequence"/>
</dbReference>
<feature type="compositionally biased region" description="Basic and acidic residues" evidence="1">
    <location>
        <begin position="10"/>
        <end position="22"/>
    </location>
</feature>
<dbReference type="SMART" id="SM00777">
    <property type="entry name" value="Mad3_BUB1_I"/>
    <property type="match status" value="1"/>
</dbReference>